<dbReference type="EMBL" id="KZ857454">
    <property type="protein sequence ID" value="RDX44123.1"/>
    <property type="molecule type" value="Genomic_DNA"/>
</dbReference>
<sequence>MFGVRTARGRFTTSTGVGSLGPSRRVVTRVIEARSAHARATYDVRRTTQHETSPCVSNSCDVLVPPGRRHAAVQLEALHTDTVLRVFLRFCSIPAWTSSESSQSAFGLAHLGLSQ</sequence>
<reference evidence="1 2" key="1">
    <citation type="journal article" date="2018" name="Biotechnol. Biofuels">
        <title>Integrative visual omics of the white-rot fungus Polyporus brumalis exposes the biotechnological potential of its oxidative enzymes for delignifying raw plant biomass.</title>
        <authorList>
            <person name="Miyauchi S."/>
            <person name="Rancon A."/>
            <person name="Drula E."/>
            <person name="Hage H."/>
            <person name="Chaduli D."/>
            <person name="Favel A."/>
            <person name="Grisel S."/>
            <person name="Henrissat B."/>
            <person name="Herpoel-Gimbert I."/>
            <person name="Ruiz-Duenas F.J."/>
            <person name="Chevret D."/>
            <person name="Hainaut M."/>
            <person name="Lin J."/>
            <person name="Wang M."/>
            <person name="Pangilinan J."/>
            <person name="Lipzen A."/>
            <person name="Lesage-Meessen L."/>
            <person name="Navarro D."/>
            <person name="Riley R."/>
            <person name="Grigoriev I.V."/>
            <person name="Zhou S."/>
            <person name="Raouche S."/>
            <person name="Rosso M.N."/>
        </authorList>
    </citation>
    <scope>NUCLEOTIDE SEQUENCE [LARGE SCALE GENOMIC DNA]</scope>
    <source>
        <strain evidence="1 2">BRFM 1820</strain>
    </source>
</reference>
<accession>A0A371CV15</accession>
<protein>
    <submittedName>
        <fullName evidence="1">Uncharacterized protein</fullName>
    </submittedName>
</protein>
<name>A0A371CV15_9APHY</name>
<dbReference type="AlphaFoldDB" id="A0A371CV15"/>
<evidence type="ECO:0000313" key="2">
    <source>
        <dbReference type="Proteomes" id="UP000256964"/>
    </source>
</evidence>
<dbReference type="Proteomes" id="UP000256964">
    <property type="component" value="Unassembled WGS sequence"/>
</dbReference>
<organism evidence="1 2">
    <name type="scientific">Lentinus brumalis</name>
    <dbReference type="NCBI Taxonomy" id="2498619"/>
    <lineage>
        <taxon>Eukaryota</taxon>
        <taxon>Fungi</taxon>
        <taxon>Dikarya</taxon>
        <taxon>Basidiomycota</taxon>
        <taxon>Agaricomycotina</taxon>
        <taxon>Agaricomycetes</taxon>
        <taxon>Polyporales</taxon>
        <taxon>Polyporaceae</taxon>
        <taxon>Lentinus</taxon>
    </lineage>
</organism>
<gene>
    <name evidence="1" type="ORF">OH76DRAFT_1114142</name>
</gene>
<evidence type="ECO:0000313" key="1">
    <source>
        <dbReference type="EMBL" id="RDX44123.1"/>
    </source>
</evidence>
<proteinExistence type="predicted"/>
<keyword evidence="2" id="KW-1185">Reference proteome</keyword>